<dbReference type="PANTHER" id="PTHR43791:SF39">
    <property type="entry name" value="TRANSPORTER LIZ1_SEO1, PUTATIVE (AFU_ORTHOLOGUE AFUA_3G00980)-RELATED"/>
    <property type="match status" value="1"/>
</dbReference>
<evidence type="ECO:0000256" key="5">
    <source>
        <dbReference type="ARBA" id="ARBA00023136"/>
    </source>
</evidence>
<keyword evidence="3 8" id="KW-0812">Transmembrane</keyword>
<sequence length="450" mass="50386">MSSSKGPRYVDIEHVEDGELQALLQPTPSGSSSSNLGVMSKRESQIPEKDVAVHTRQDDSDVDSSANKPHDEEKPKAPWWAYIWDYEPGRSKEEVAFIRRLDVSVLVILSLGYFIKNLDQTNISNAFVSGMKEDLAMNANQLNLIDVAWTSGYVVGQIPSQIILTKVRPSIWIPSCEMVWTILTFCLAAAKTSNHVIAIRFFVGLVESIFYPAAHMILGSWYKPSELAKRACIFHASSAIASMFSGYLQAGVYKGLNGVHGMAGWQWLFIMDGIISTPICIAGLFLIPDLPENSRAFYLRKDQILLAQKRMDEVGRAPRKKLGWSTWKRIFGRWHVYLLCILYIIFINTGPSSSINPMSLWLKAEGYSVSLINIIPTTQSAVQAVSTVLLAIFSDYFRNRAAWMSVSTFFGLFVAIVLAVWNVPSGLKWFAFEVYRVSVPYGPIAMSWAK</sequence>
<comment type="similarity">
    <text evidence="6">Belongs to the major facilitator superfamily. Allantoate permease family.</text>
</comment>
<comment type="subcellular location">
    <subcellularLocation>
        <location evidence="1">Membrane</location>
        <topology evidence="1">Multi-pass membrane protein</topology>
    </subcellularLocation>
</comment>
<feature type="compositionally biased region" description="Basic and acidic residues" evidence="7">
    <location>
        <begin position="40"/>
        <end position="59"/>
    </location>
</feature>
<dbReference type="Gene3D" id="1.20.1250.20">
    <property type="entry name" value="MFS general substrate transporter like domains"/>
    <property type="match status" value="1"/>
</dbReference>
<dbReference type="FunFam" id="1.20.1250.20:FF:000065">
    <property type="entry name" value="Putative MFS pantothenate transporter"/>
    <property type="match status" value="1"/>
</dbReference>
<dbReference type="GO" id="GO:0022857">
    <property type="term" value="F:transmembrane transporter activity"/>
    <property type="evidence" value="ECO:0007669"/>
    <property type="project" value="InterPro"/>
</dbReference>
<dbReference type="EMBL" id="KB446548">
    <property type="protein sequence ID" value="EME38178.1"/>
    <property type="molecule type" value="Genomic_DNA"/>
</dbReference>
<feature type="transmembrane region" description="Helical" evidence="8">
    <location>
        <begin position="330"/>
        <end position="347"/>
    </location>
</feature>
<dbReference type="InterPro" id="IPR036259">
    <property type="entry name" value="MFS_trans_sf"/>
</dbReference>
<keyword evidence="2" id="KW-0813">Transport</keyword>
<proteinExistence type="inferred from homology"/>
<reference evidence="10 11" key="2">
    <citation type="journal article" date="2012" name="PLoS Pathog.">
        <title>Diverse lifestyles and strategies of plant pathogenesis encoded in the genomes of eighteen Dothideomycetes fungi.</title>
        <authorList>
            <person name="Ohm R.A."/>
            <person name="Feau N."/>
            <person name="Henrissat B."/>
            <person name="Schoch C.L."/>
            <person name="Horwitz B.A."/>
            <person name="Barry K.W."/>
            <person name="Condon B.J."/>
            <person name="Copeland A.C."/>
            <person name="Dhillon B."/>
            <person name="Glaser F."/>
            <person name="Hesse C.N."/>
            <person name="Kosti I."/>
            <person name="LaButti K."/>
            <person name="Lindquist E.A."/>
            <person name="Lucas S."/>
            <person name="Salamov A.A."/>
            <person name="Bradshaw R.E."/>
            <person name="Ciuffetti L."/>
            <person name="Hamelin R.C."/>
            <person name="Kema G.H.J."/>
            <person name="Lawrence C."/>
            <person name="Scott J.A."/>
            <person name="Spatafora J.W."/>
            <person name="Turgeon B.G."/>
            <person name="de Wit P.J.G.M."/>
            <person name="Zhong S."/>
            <person name="Goodwin S.B."/>
            <person name="Grigoriev I.V."/>
        </authorList>
    </citation>
    <scope>NUCLEOTIDE SEQUENCE [LARGE SCALE GENOMIC DNA]</scope>
    <source>
        <strain evidence="11">NZE10 / CBS 128990</strain>
    </source>
</reference>
<keyword evidence="4 8" id="KW-1133">Transmembrane helix</keyword>
<reference evidence="11" key="1">
    <citation type="journal article" date="2012" name="PLoS Genet.">
        <title>The genomes of the fungal plant pathogens Cladosporium fulvum and Dothistroma septosporum reveal adaptation to different hosts and lifestyles but also signatures of common ancestry.</title>
        <authorList>
            <person name="de Wit P.J.G.M."/>
            <person name="van der Burgt A."/>
            <person name="Oekmen B."/>
            <person name="Stergiopoulos I."/>
            <person name="Abd-Elsalam K.A."/>
            <person name="Aerts A.L."/>
            <person name="Bahkali A.H."/>
            <person name="Beenen H.G."/>
            <person name="Chettri P."/>
            <person name="Cox M.P."/>
            <person name="Datema E."/>
            <person name="de Vries R.P."/>
            <person name="Dhillon B."/>
            <person name="Ganley A.R."/>
            <person name="Griffiths S.A."/>
            <person name="Guo Y."/>
            <person name="Hamelin R.C."/>
            <person name="Henrissat B."/>
            <person name="Kabir M.S."/>
            <person name="Jashni M.K."/>
            <person name="Kema G."/>
            <person name="Klaubauf S."/>
            <person name="Lapidus A."/>
            <person name="Levasseur A."/>
            <person name="Lindquist E."/>
            <person name="Mehrabi R."/>
            <person name="Ohm R.A."/>
            <person name="Owen T.J."/>
            <person name="Salamov A."/>
            <person name="Schwelm A."/>
            <person name="Schijlen E."/>
            <person name="Sun H."/>
            <person name="van den Burg H.A."/>
            <person name="van Ham R.C.H.J."/>
            <person name="Zhang S."/>
            <person name="Goodwin S.B."/>
            <person name="Grigoriev I.V."/>
            <person name="Collemare J."/>
            <person name="Bradshaw R.E."/>
        </authorList>
    </citation>
    <scope>NUCLEOTIDE SEQUENCE [LARGE SCALE GENOMIC DNA]</scope>
    <source>
        <strain evidence="11">NZE10 / CBS 128990</strain>
    </source>
</reference>
<dbReference type="Pfam" id="PF07690">
    <property type="entry name" value="MFS_1"/>
    <property type="match status" value="1"/>
</dbReference>
<evidence type="ECO:0000256" key="6">
    <source>
        <dbReference type="ARBA" id="ARBA00037968"/>
    </source>
</evidence>
<dbReference type="PROSITE" id="PS50850">
    <property type="entry name" value="MFS"/>
    <property type="match status" value="1"/>
</dbReference>
<gene>
    <name evidence="10" type="ORF">DOTSEDRAFT_161735</name>
</gene>
<name>M2XZS7_DOTSN</name>
<feature type="transmembrane region" description="Helical" evidence="8">
    <location>
        <begin position="367"/>
        <end position="394"/>
    </location>
</feature>
<dbReference type="PANTHER" id="PTHR43791">
    <property type="entry name" value="PERMEASE-RELATED"/>
    <property type="match status" value="1"/>
</dbReference>
<evidence type="ECO:0000313" key="11">
    <source>
        <dbReference type="Proteomes" id="UP000016933"/>
    </source>
</evidence>
<evidence type="ECO:0000256" key="2">
    <source>
        <dbReference type="ARBA" id="ARBA00022448"/>
    </source>
</evidence>
<dbReference type="eggNOG" id="KOG2533">
    <property type="taxonomic scope" value="Eukaryota"/>
</dbReference>
<keyword evidence="5 8" id="KW-0472">Membrane</keyword>
<organism evidence="10 11">
    <name type="scientific">Dothistroma septosporum (strain NZE10 / CBS 128990)</name>
    <name type="common">Red band needle blight fungus</name>
    <name type="synonym">Mycosphaerella pini</name>
    <dbReference type="NCBI Taxonomy" id="675120"/>
    <lineage>
        <taxon>Eukaryota</taxon>
        <taxon>Fungi</taxon>
        <taxon>Dikarya</taxon>
        <taxon>Ascomycota</taxon>
        <taxon>Pezizomycotina</taxon>
        <taxon>Dothideomycetes</taxon>
        <taxon>Dothideomycetidae</taxon>
        <taxon>Mycosphaerellales</taxon>
        <taxon>Mycosphaerellaceae</taxon>
        <taxon>Dothistroma</taxon>
    </lineage>
</organism>
<evidence type="ECO:0000256" key="8">
    <source>
        <dbReference type="SAM" id="Phobius"/>
    </source>
</evidence>
<feature type="transmembrane region" description="Helical" evidence="8">
    <location>
        <begin position="265"/>
        <end position="287"/>
    </location>
</feature>
<dbReference type="OMA" id="FGRWHVY"/>
<dbReference type="GO" id="GO:0016020">
    <property type="term" value="C:membrane"/>
    <property type="evidence" value="ECO:0007669"/>
    <property type="project" value="UniProtKB-SubCell"/>
</dbReference>
<dbReference type="SUPFAM" id="SSF103473">
    <property type="entry name" value="MFS general substrate transporter"/>
    <property type="match status" value="1"/>
</dbReference>
<evidence type="ECO:0000256" key="1">
    <source>
        <dbReference type="ARBA" id="ARBA00004141"/>
    </source>
</evidence>
<feature type="transmembrane region" description="Helical" evidence="8">
    <location>
        <begin position="231"/>
        <end position="253"/>
    </location>
</feature>
<dbReference type="InterPro" id="IPR011701">
    <property type="entry name" value="MFS"/>
</dbReference>
<feature type="domain" description="Major facilitator superfamily (MFS) profile" evidence="9">
    <location>
        <begin position="105"/>
        <end position="450"/>
    </location>
</feature>
<dbReference type="HOGENOM" id="CLU_001265_4_0_1"/>
<evidence type="ECO:0000313" key="10">
    <source>
        <dbReference type="EMBL" id="EME38178.1"/>
    </source>
</evidence>
<keyword evidence="11" id="KW-1185">Reference proteome</keyword>
<evidence type="ECO:0000256" key="4">
    <source>
        <dbReference type="ARBA" id="ARBA00022989"/>
    </source>
</evidence>
<protein>
    <recommendedName>
        <fullName evidence="9">Major facilitator superfamily (MFS) profile domain-containing protein</fullName>
    </recommendedName>
</protein>
<evidence type="ECO:0000256" key="3">
    <source>
        <dbReference type="ARBA" id="ARBA00022692"/>
    </source>
</evidence>
<dbReference type="Proteomes" id="UP000016933">
    <property type="component" value="Unassembled WGS sequence"/>
</dbReference>
<evidence type="ECO:0000259" key="9">
    <source>
        <dbReference type="PROSITE" id="PS50850"/>
    </source>
</evidence>
<evidence type="ECO:0000256" key="7">
    <source>
        <dbReference type="SAM" id="MobiDB-lite"/>
    </source>
</evidence>
<accession>M2XZS7</accession>
<dbReference type="InterPro" id="IPR020846">
    <property type="entry name" value="MFS_dom"/>
</dbReference>
<feature type="region of interest" description="Disordered" evidence="7">
    <location>
        <begin position="20"/>
        <end position="73"/>
    </location>
</feature>
<dbReference type="AlphaFoldDB" id="M2XZS7"/>
<feature type="transmembrane region" description="Helical" evidence="8">
    <location>
        <begin position="401"/>
        <end position="421"/>
    </location>
</feature>
<feature type="transmembrane region" description="Helical" evidence="8">
    <location>
        <begin position="196"/>
        <end position="219"/>
    </location>
</feature>